<dbReference type="InterPro" id="IPR014710">
    <property type="entry name" value="RmlC-like_jellyroll"/>
</dbReference>
<dbReference type="SMART" id="SM00419">
    <property type="entry name" value="HTH_CRP"/>
    <property type="match status" value="1"/>
</dbReference>
<evidence type="ECO:0000313" key="5">
    <source>
        <dbReference type="EMBL" id="SDD90781.1"/>
    </source>
</evidence>
<dbReference type="GO" id="GO:0005829">
    <property type="term" value="C:cytosol"/>
    <property type="evidence" value="ECO:0007669"/>
    <property type="project" value="TreeGrafter"/>
</dbReference>
<evidence type="ECO:0000256" key="3">
    <source>
        <dbReference type="ARBA" id="ARBA00023163"/>
    </source>
</evidence>
<dbReference type="OrthoDB" id="3525895at2"/>
<gene>
    <name evidence="5" type="ORF">SAMN04488071_1657</name>
</gene>
<dbReference type="GO" id="GO:0003677">
    <property type="term" value="F:DNA binding"/>
    <property type="evidence" value="ECO:0007669"/>
    <property type="project" value="UniProtKB-KW"/>
</dbReference>
<evidence type="ECO:0000256" key="2">
    <source>
        <dbReference type="ARBA" id="ARBA00023125"/>
    </source>
</evidence>
<feature type="domain" description="Cyclic nucleotide-binding" evidence="4">
    <location>
        <begin position="12"/>
        <end position="115"/>
    </location>
</feature>
<dbReference type="SMART" id="SM00100">
    <property type="entry name" value="cNMP"/>
    <property type="match status" value="1"/>
</dbReference>
<sequence length="236" mass="26470">MSFVFNFGLPGLMSALSAEQRTLLDGLGVRQSYRHKQHIQSRGDQDKGFSIIKEGAVCFGKTDRDGRFIALAVLEAGQYYGEFTVFGGLPRSHDAHAQGDTVVSHISKARFDQLLIDRPDLALPIIRLLTLRLYHSLEWMDDVRRYPLKYRLGKTLLSMAQEEGDATIKVTQSELADLLGVSRVAIAQTLADYRRRGFVQSVYGGVKLIDLQAFRDWLRAFVTLDPVAQISRQGVP</sequence>
<keyword evidence="3" id="KW-0804">Transcription</keyword>
<dbReference type="InterPro" id="IPR012318">
    <property type="entry name" value="HTH_CRP"/>
</dbReference>
<dbReference type="RefSeq" id="WP_068302685.1">
    <property type="nucleotide sequence ID" value="NZ_FNAK01000003.1"/>
</dbReference>
<dbReference type="AlphaFoldDB" id="A0A1G6YKH6"/>
<accession>A0A1G6YKH6</accession>
<dbReference type="InterPro" id="IPR000595">
    <property type="entry name" value="cNMP-bd_dom"/>
</dbReference>
<evidence type="ECO:0000256" key="1">
    <source>
        <dbReference type="ARBA" id="ARBA00023015"/>
    </source>
</evidence>
<name>A0A1G6YKH6_9PROT</name>
<organism evidence="5 6">
    <name type="scientific">Kordiimonas lacus</name>
    <dbReference type="NCBI Taxonomy" id="637679"/>
    <lineage>
        <taxon>Bacteria</taxon>
        <taxon>Pseudomonadati</taxon>
        <taxon>Pseudomonadota</taxon>
        <taxon>Alphaproteobacteria</taxon>
        <taxon>Kordiimonadales</taxon>
        <taxon>Kordiimonadaceae</taxon>
        <taxon>Kordiimonas</taxon>
    </lineage>
</organism>
<dbReference type="SUPFAM" id="SSF51206">
    <property type="entry name" value="cAMP-binding domain-like"/>
    <property type="match status" value="1"/>
</dbReference>
<proteinExistence type="predicted"/>
<dbReference type="PANTHER" id="PTHR24567">
    <property type="entry name" value="CRP FAMILY TRANSCRIPTIONAL REGULATORY PROTEIN"/>
    <property type="match status" value="1"/>
</dbReference>
<dbReference type="InterPro" id="IPR036390">
    <property type="entry name" value="WH_DNA-bd_sf"/>
</dbReference>
<evidence type="ECO:0000313" key="6">
    <source>
        <dbReference type="Proteomes" id="UP000183685"/>
    </source>
</evidence>
<keyword evidence="2" id="KW-0238">DNA-binding</keyword>
<dbReference type="PROSITE" id="PS50042">
    <property type="entry name" value="CNMP_BINDING_3"/>
    <property type="match status" value="1"/>
</dbReference>
<dbReference type="GO" id="GO:0003700">
    <property type="term" value="F:DNA-binding transcription factor activity"/>
    <property type="evidence" value="ECO:0007669"/>
    <property type="project" value="TreeGrafter"/>
</dbReference>
<dbReference type="InterPro" id="IPR018490">
    <property type="entry name" value="cNMP-bd_dom_sf"/>
</dbReference>
<dbReference type="GO" id="GO:0016301">
    <property type="term" value="F:kinase activity"/>
    <property type="evidence" value="ECO:0007669"/>
    <property type="project" value="UniProtKB-KW"/>
</dbReference>
<protein>
    <submittedName>
        <fullName evidence="5">cAMP-binding domain of CRP or a regulatory subunit of cAMP-dependent protein kinases</fullName>
    </submittedName>
</protein>
<dbReference type="CDD" id="cd00038">
    <property type="entry name" value="CAP_ED"/>
    <property type="match status" value="1"/>
</dbReference>
<dbReference type="Pfam" id="PF13545">
    <property type="entry name" value="HTH_Crp_2"/>
    <property type="match status" value="1"/>
</dbReference>
<keyword evidence="6" id="KW-1185">Reference proteome</keyword>
<dbReference type="SUPFAM" id="SSF46785">
    <property type="entry name" value="Winged helix' DNA-binding domain"/>
    <property type="match status" value="1"/>
</dbReference>
<keyword evidence="1" id="KW-0805">Transcription regulation</keyword>
<keyword evidence="5" id="KW-0418">Kinase</keyword>
<evidence type="ECO:0000259" key="4">
    <source>
        <dbReference type="PROSITE" id="PS50042"/>
    </source>
</evidence>
<dbReference type="EMBL" id="FNAK01000003">
    <property type="protein sequence ID" value="SDD90781.1"/>
    <property type="molecule type" value="Genomic_DNA"/>
</dbReference>
<dbReference type="PANTHER" id="PTHR24567:SF26">
    <property type="entry name" value="REGULATORY PROTEIN YEIL"/>
    <property type="match status" value="1"/>
</dbReference>
<dbReference type="Pfam" id="PF00027">
    <property type="entry name" value="cNMP_binding"/>
    <property type="match status" value="1"/>
</dbReference>
<dbReference type="Gene3D" id="2.60.120.10">
    <property type="entry name" value="Jelly Rolls"/>
    <property type="match status" value="1"/>
</dbReference>
<dbReference type="STRING" id="637679.GCA_001550055_01339"/>
<dbReference type="InterPro" id="IPR050397">
    <property type="entry name" value="Env_Response_Regulators"/>
</dbReference>
<reference evidence="5 6" key="1">
    <citation type="submission" date="2016-10" db="EMBL/GenBank/DDBJ databases">
        <authorList>
            <person name="de Groot N.N."/>
        </authorList>
    </citation>
    <scope>NUCLEOTIDE SEQUENCE [LARGE SCALE GENOMIC DNA]</scope>
    <source>
        <strain evidence="5 6">CGMCC 1.9109</strain>
    </source>
</reference>
<keyword evidence="5" id="KW-0808">Transferase</keyword>
<dbReference type="InterPro" id="IPR036388">
    <property type="entry name" value="WH-like_DNA-bd_sf"/>
</dbReference>
<dbReference type="Gene3D" id="1.10.10.10">
    <property type="entry name" value="Winged helix-like DNA-binding domain superfamily/Winged helix DNA-binding domain"/>
    <property type="match status" value="1"/>
</dbReference>
<dbReference type="Proteomes" id="UP000183685">
    <property type="component" value="Unassembled WGS sequence"/>
</dbReference>